<proteinExistence type="predicted"/>
<organism evidence="2 4">
    <name type="scientific">Didymodactylos carnosus</name>
    <dbReference type="NCBI Taxonomy" id="1234261"/>
    <lineage>
        <taxon>Eukaryota</taxon>
        <taxon>Metazoa</taxon>
        <taxon>Spiralia</taxon>
        <taxon>Gnathifera</taxon>
        <taxon>Rotifera</taxon>
        <taxon>Eurotatoria</taxon>
        <taxon>Bdelloidea</taxon>
        <taxon>Philodinida</taxon>
        <taxon>Philodinidae</taxon>
        <taxon>Didymodactylos</taxon>
    </lineage>
</organism>
<evidence type="ECO:0000313" key="3">
    <source>
        <dbReference type="EMBL" id="CAF4320648.1"/>
    </source>
</evidence>
<protein>
    <submittedName>
        <fullName evidence="2">Uncharacterized protein</fullName>
    </submittedName>
</protein>
<feature type="region of interest" description="Disordered" evidence="1">
    <location>
        <begin position="1"/>
        <end position="22"/>
    </location>
</feature>
<name>A0A8S2FQB4_9BILA</name>
<dbReference type="Proteomes" id="UP000682733">
    <property type="component" value="Unassembled WGS sequence"/>
</dbReference>
<dbReference type="Proteomes" id="UP000677228">
    <property type="component" value="Unassembled WGS sequence"/>
</dbReference>
<evidence type="ECO:0000256" key="1">
    <source>
        <dbReference type="SAM" id="MobiDB-lite"/>
    </source>
</evidence>
<sequence length="22" mass="2699">FENFETELQEKRKKRTSANIDD</sequence>
<evidence type="ECO:0000313" key="2">
    <source>
        <dbReference type="EMBL" id="CAF1533286.1"/>
    </source>
</evidence>
<feature type="non-terminal residue" evidence="2">
    <location>
        <position position="1"/>
    </location>
</feature>
<gene>
    <name evidence="2" type="ORF">OVA965_LOCUS38368</name>
    <name evidence="3" type="ORF">TMI583_LOCUS39552</name>
</gene>
<accession>A0A8S2FQB4</accession>
<dbReference type="AlphaFoldDB" id="A0A8S2FQB4"/>
<dbReference type="EMBL" id="CAJNOK010037791">
    <property type="protein sequence ID" value="CAF1533286.1"/>
    <property type="molecule type" value="Genomic_DNA"/>
</dbReference>
<comment type="caution">
    <text evidence="2">The sequence shown here is derived from an EMBL/GenBank/DDBJ whole genome shotgun (WGS) entry which is preliminary data.</text>
</comment>
<dbReference type="EMBL" id="CAJOBA010060057">
    <property type="protein sequence ID" value="CAF4320648.1"/>
    <property type="molecule type" value="Genomic_DNA"/>
</dbReference>
<evidence type="ECO:0000313" key="4">
    <source>
        <dbReference type="Proteomes" id="UP000677228"/>
    </source>
</evidence>
<reference evidence="2" key="1">
    <citation type="submission" date="2021-02" db="EMBL/GenBank/DDBJ databases">
        <authorList>
            <person name="Nowell W R."/>
        </authorList>
    </citation>
    <scope>NUCLEOTIDE SEQUENCE</scope>
</reference>